<dbReference type="EMBL" id="MVHF01000055">
    <property type="protein sequence ID" value="ORA24895.1"/>
    <property type="molecule type" value="Genomic_DNA"/>
</dbReference>
<evidence type="ECO:0000313" key="1">
    <source>
        <dbReference type="EMBL" id="ORA24895.1"/>
    </source>
</evidence>
<gene>
    <name evidence="1" type="ORF">BST13_33540</name>
</gene>
<dbReference type="Proteomes" id="UP000192448">
    <property type="component" value="Unassembled WGS sequence"/>
</dbReference>
<accession>A0A1X0A4V8</accession>
<sequence length="151" mass="15295">MPGTIQVTKTGPRTYSPAAGKFVRGGRGVEYVAGGRIQEWAAATMRPAGVALTDAIAPEDVNTQATTDGQGRPVLNTVVLPQTVAVAYDGDEVPMVYAANANQGDLLIAAANGTVTPAGATPDARTIVGRCTQPGGVVVATNPLGLVRLAI</sequence>
<comment type="caution">
    <text evidence="1">The sequence shown here is derived from an EMBL/GenBank/DDBJ whole genome shotgun (WGS) entry which is preliminary data.</text>
</comment>
<dbReference type="STRING" id="1927124.BST13_33540"/>
<proteinExistence type="predicted"/>
<evidence type="ECO:0000313" key="2">
    <source>
        <dbReference type="Proteomes" id="UP000192448"/>
    </source>
</evidence>
<name>A0A1X0A4V8_9MYCO</name>
<organism evidence="1 2">
    <name type="scientific">Mycobacterium aquaticum</name>
    <dbReference type="NCBI Taxonomy" id="1927124"/>
    <lineage>
        <taxon>Bacteria</taxon>
        <taxon>Bacillati</taxon>
        <taxon>Actinomycetota</taxon>
        <taxon>Actinomycetes</taxon>
        <taxon>Mycobacteriales</taxon>
        <taxon>Mycobacteriaceae</taxon>
        <taxon>Mycobacterium</taxon>
    </lineage>
</organism>
<dbReference type="RefSeq" id="WP_083169898.1">
    <property type="nucleotide sequence ID" value="NZ_MVHF01000055.1"/>
</dbReference>
<dbReference type="OrthoDB" id="4485521at2"/>
<keyword evidence="2" id="KW-1185">Reference proteome</keyword>
<protein>
    <submittedName>
        <fullName evidence="1">Uncharacterized protein</fullName>
    </submittedName>
</protein>
<reference evidence="1 2" key="1">
    <citation type="submission" date="2017-02" db="EMBL/GenBank/DDBJ databases">
        <title>The new phylogeny of genus Mycobacterium.</title>
        <authorList>
            <person name="Tortoli E."/>
            <person name="Trovato A."/>
            <person name="Cirillo D.M."/>
        </authorList>
    </citation>
    <scope>NUCLEOTIDE SEQUENCE [LARGE SCALE GENOMIC DNA]</scope>
    <source>
        <strain evidence="1 2">RW6</strain>
    </source>
</reference>
<dbReference type="AlphaFoldDB" id="A0A1X0A4V8"/>